<evidence type="ECO:0008006" key="4">
    <source>
        <dbReference type="Google" id="ProtNLM"/>
    </source>
</evidence>
<name>A0A162Q5D7_9CRUS</name>
<feature type="chain" id="PRO_5007838462" description="Secreted protein" evidence="1">
    <location>
        <begin position="27"/>
        <end position="79"/>
    </location>
</feature>
<proteinExistence type="predicted"/>
<reference evidence="2 3" key="1">
    <citation type="submission" date="2016-03" db="EMBL/GenBank/DDBJ databases">
        <title>EvidentialGene: Evidence-directed Construction of Genes on Genomes.</title>
        <authorList>
            <person name="Gilbert D.G."/>
            <person name="Choi J.-H."/>
            <person name="Mockaitis K."/>
            <person name="Colbourne J."/>
            <person name="Pfrender M."/>
        </authorList>
    </citation>
    <scope>NUCLEOTIDE SEQUENCE [LARGE SCALE GENOMIC DNA]</scope>
    <source>
        <strain evidence="2 3">Xinb3</strain>
        <tissue evidence="2">Complete organism</tissue>
    </source>
</reference>
<accession>A0A162Q5D7</accession>
<evidence type="ECO:0000313" key="3">
    <source>
        <dbReference type="Proteomes" id="UP000076858"/>
    </source>
</evidence>
<evidence type="ECO:0000256" key="1">
    <source>
        <dbReference type="SAM" id="SignalP"/>
    </source>
</evidence>
<protein>
    <recommendedName>
        <fullName evidence="4">Secreted protein</fullName>
    </recommendedName>
</protein>
<dbReference type="EMBL" id="LRGB01000389">
    <property type="protein sequence ID" value="KZS19358.1"/>
    <property type="molecule type" value="Genomic_DNA"/>
</dbReference>
<keyword evidence="1" id="KW-0732">Signal</keyword>
<sequence length="79" mass="8645">MVLSRIIWRSLFSIPFLLLNVTPPLPSKCTCTKNNLCAHVSFSWSLDLIRNGSHTSNTGVFAAYCSSHVSPSITCLFAA</sequence>
<feature type="signal peptide" evidence="1">
    <location>
        <begin position="1"/>
        <end position="26"/>
    </location>
</feature>
<gene>
    <name evidence="2" type="ORF">APZ42_014256</name>
</gene>
<comment type="caution">
    <text evidence="2">The sequence shown here is derived from an EMBL/GenBank/DDBJ whole genome shotgun (WGS) entry which is preliminary data.</text>
</comment>
<organism evidence="2 3">
    <name type="scientific">Daphnia magna</name>
    <dbReference type="NCBI Taxonomy" id="35525"/>
    <lineage>
        <taxon>Eukaryota</taxon>
        <taxon>Metazoa</taxon>
        <taxon>Ecdysozoa</taxon>
        <taxon>Arthropoda</taxon>
        <taxon>Crustacea</taxon>
        <taxon>Branchiopoda</taxon>
        <taxon>Diplostraca</taxon>
        <taxon>Cladocera</taxon>
        <taxon>Anomopoda</taxon>
        <taxon>Daphniidae</taxon>
        <taxon>Daphnia</taxon>
    </lineage>
</organism>
<keyword evidence="3" id="KW-1185">Reference proteome</keyword>
<dbReference type="AlphaFoldDB" id="A0A162Q5D7"/>
<evidence type="ECO:0000313" key="2">
    <source>
        <dbReference type="EMBL" id="KZS19358.1"/>
    </source>
</evidence>
<dbReference type="Proteomes" id="UP000076858">
    <property type="component" value="Unassembled WGS sequence"/>
</dbReference>